<dbReference type="InterPro" id="IPR009057">
    <property type="entry name" value="Homeodomain-like_sf"/>
</dbReference>
<name>A0A1A3BVY1_MYCAS</name>
<dbReference type="InterPro" id="IPR036271">
    <property type="entry name" value="Tet_transcr_reg_TetR-rel_C_sf"/>
</dbReference>
<evidence type="ECO:0000256" key="1">
    <source>
        <dbReference type="ARBA" id="ARBA00023125"/>
    </source>
</evidence>
<dbReference type="InterPro" id="IPR001647">
    <property type="entry name" value="HTH_TetR"/>
</dbReference>
<reference evidence="5 6" key="1">
    <citation type="submission" date="2016-06" db="EMBL/GenBank/DDBJ databases">
        <authorList>
            <person name="Kjaerup R.B."/>
            <person name="Dalgaard T.S."/>
            <person name="Juul-Madsen H.R."/>
        </authorList>
    </citation>
    <scope>NUCLEOTIDE SEQUENCE [LARGE SCALE GENOMIC DNA]</scope>
    <source>
        <strain evidence="5 6">1081914.2</strain>
    </source>
</reference>
<dbReference type="RefSeq" id="WP_065122637.1">
    <property type="nucleotide sequence ID" value="NZ_LZKQ01000247.1"/>
</dbReference>
<gene>
    <name evidence="5" type="ORF">A9X01_27550</name>
</gene>
<sequence length="215" mass="24019">MTASAAPDGPASGRASFPTHRGRRTQAAIDEAARTVIARKGILATTIADIAAEAGRSAASFYNYYDSKEAMVRQWALRFRDEANQRAVSVTQHGLSERERAHQAAAAHWHTYRHRLAEMISISQLAMVSDDFAQYWAEMCAVPISFIAESVRRAQRHGFCSDDDPQLLAEAIVAMFNQFCFIQLTRTPAPDDEACIRTLTNIYYRAIYSQEDVPN</sequence>
<proteinExistence type="predicted"/>
<dbReference type="PANTHER" id="PTHR43479:SF11">
    <property type="entry name" value="ACREF_ENVCD OPERON REPRESSOR-RELATED"/>
    <property type="match status" value="1"/>
</dbReference>
<dbReference type="SUPFAM" id="SSF46689">
    <property type="entry name" value="Homeodomain-like"/>
    <property type="match status" value="1"/>
</dbReference>
<dbReference type="PANTHER" id="PTHR43479">
    <property type="entry name" value="ACREF/ENVCD OPERON REPRESSOR-RELATED"/>
    <property type="match status" value="1"/>
</dbReference>
<keyword evidence="1 2" id="KW-0238">DNA-binding</keyword>
<dbReference type="OrthoDB" id="3237195at2"/>
<dbReference type="Gene3D" id="1.10.10.60">
    <property type="entry name" value="Homeodomain-like"/>
    <property type="match status" value="1"/>
</dbReference>
<evidence type="ECO:0000256" key="2">
    <source>
        <dbReference type="PROSITE-ProRule" id="PRU00335"/>
    </source>
</evidence>
<comment type="caution">
    <text evidence="5">The sequence shown here is derived from an EMBL/GenBank/DDBJ whole genome shotgun (WGS) entry which is preliminary data.</text>
</comment>
<dbReference type="EMBL" id="LZKQ01000247">
    <property type="protein sequence ID" value="OBI78187.1"/>
    <property type="molecule type" value="Genomic_DNA"/>
</dbReference>
<evidence type="ECO:0000256" key="3">
    <source>
        <dbReference type="SAM" id="MobiDB-lite"/>
    </source>
</evidence>
<dbReference type="PRINTS" id="PR00455">
    <property type="entry name" value="HTHTETR"/>
</dbReference>
<dbReference type="eggNOG" id="COG1309">
    <property type="taxonomic scope" value="Bacteria"/>
</dbReference>
<feature type="region of interest" description="Disordered" evidence="3">
    <location>
        <begin position="1"/>
        <end position="25"/>
    </location>
</feature>
<protein>
    <submittedName>
        <fullName evidence="5">TetR family transcriptional regulator</fullName>
    </submittedName>
</protein>
<feature type="domain" description="HTH tetR-type" evidence="4">
    <location>
        <begin position="23"/>
        <end position="83"/>
    </location>
</feature>
<accession>A0A1A3BVY1</accession>
<dbReference type="SUPFAM" id="SSF48498">
    <property type="entry name" value="Tetracyclin repressor-like, C-terminal domain"/>
    <property type="match status" value="1"/>
</dbReference>
<dbReference type="STRING" id="1790.A5645_19020"/>
<dbReference type="PROSITE" id="PS50977">
    <property type="entry name" value="HTH_TETR_2"/>
    <property type="match status" value="1"/>
</dbReference>
<dbReference type="Gene3D" id="1.10.357.10">
    <property type="entry name" value="Tetracycline Repressor, domain 2"/>
    <property type="match status" value="1"/>
</dbReference>
<feature type="DNA-binding region" description="H-T-H motif" evidence="2">
    <location>
        <begin position="46"/>
        <end position="65"/>
    </location>
</feature>
<dbReference type="GO" id="GO:0003677">
    <property type="term" value="F:DNA binding"/>
    <property type="evidence" value="ECO:0007669"/>
    <property type="project" value="UniProtKB-UniRule"/>
</dbReference>
<dbReference type="Proteomes" id="UP000093795">
    <property type="component" value="Unassembled WGS sequence"/>
</dbReference>
<organism evidence="5 6">
    <name type="scientific">Mycobacterium asiaticum</name>
    <dbReference type="NCBI Taxonomy" id="1790"/>
    <lineage>
        <taxon>Bacteria</taxon>
        <taxon>Bacillati</taxon>
        <taxon>Actinomycetota</taxon>
        <taxon>Actinomycetes</taxon>
        <taxon>Mycobacteriales</taxon>
        <taxon>Mycobacteriaceae</taxon>
        <taxon>Mycobacterium</taxon>
    </lineage>
</organism>
<dbReference type="Pfam" id="PF00440">
    <property type="entry name" value="TetR_N"/>
    <property type="match status" value="1"/>
</dbReference>
<dbReference type="AlphaFoldDB" id="A0A1A3BVY1"/>
<dbReference type="InterPro" id="IPR050624">
    <property type="entry name" value="HTH-type_Tx_Regulator"/>
</dbReference>
<evidence type="ECO:0000259" key="4">
    <source>
        <dbReference type="PROSITE" id="PS50977"/>
    </source>
</evidence>
<evidence type="ECO:0000313" key="6">
    <source>
        <dbReference type="Proteomes" id="UP000093795"/>
    </source>
</evidence>
<evidence type="ECO:0000313" key="5">
    <source>
        <dbReference type="EMBL" id="OBI78187.1"/>
    </source>
</evidence>